<dbReference type="PANTHER" id="PTHR33144">
    <property type="entry name" value="OS10G0409366 PROTEIN-RELATED"/>
    <property type="match status" value="1"/>
</dbReference>
<dbReference type="AlphaFoldDB" id="A0AAD8MAV6"/>
<reference evidence="2" key="1">
    <citation type="submission" date="2023-02" db="EMBL/GenBank/DDBJ databases">
        <title>Genome of toxic invasive species Heracleum sosnowskyi carries increased number of genes despite the absence of recent whole-genome duplications.</title>
        <authorList>
            <person name="Schelkunov M."/>
            <person name="Shtratnikova V."/>
            <person name="Makarenko M."/>
            <person name="Klepikova A."/>
            <person name="Omelchenko D."/>
            <person name="Novikova G."/>
            <person name="Obukhova E."/>
            <person name="Bogdanov V."/>
            <person name="Penin A."/>
            <person name="Logacheva M."/>
        </authorList>
    </citation>
    <scope>NUCLEOTIDE SEQUENCE</scope>
    <source>
        <strain evidence="2">Hsosn_3</strain>
        <tissue evidence="2">Leaf</tissue>
    </source>
</reference>
<reference evidence="2" key="2">
    <citation type="submission" date="2023-05" db="EMBL/GenBank/DDBJ databases">
        <authorList>
            <person name="Schelkunov M.I."/>
        </authorList>
    </citation>
    <scope>NUCLEOTIDE SEQUENCE</scope>
    <source>
        <strain evidence="2">Hsosn_3</strain>
        <tissue evidence="2">Leaf</tissue>
    </source>
</reference>
<proteinExistence type="predicted"/>
<dbReference type="PANTHER" id="PTHR33144:SF52">
    <property type="match status" value="1"/>
</dbReference>
<evidence type="ECO:0008006" key="4">
    <source>
        <dbReference type="Google" id="ProtNLM"/>
    </source>
</evidence>
<gene>
    <name evidence="2" type="ORF">POM88_041593</name>
</gene>
<dbReference type="Proteomes" id="UP001237642">
    <property type="component" value="Unassembled WGS sequence"/>
</dbReference>
<sequence length="345" mass="39351">MVSGDSSNNGSFSNEGSTSDERPVKKGRGLAKKTPLWGKAKLNIEVNDEWQPCGGDYKELATQIGFLMKDGYAFPLTDTWKYMDLVAVERDNTNLPSQSKKACLESMARSWRDWKGRVKKNGYFAYNTNQERLSNCHDGVVAEQWSSLVAMWNLESSQKVASINRENAKKQDFCQATGKKPIPVLNKQLSDEGKPTDRLSVYMASRSKSKKETTKKMLKNIKSAIADMPEELQNDPDAREKLFVDIFGKDKHGRVRCMGYGITPTMVHGRRSRGTTDESVTSVRAELEEKMELQKQEMEMRMQEEREAYRVEMETRIQAERDANRLAMEAFKKEIISQLQSQNQS</sequence>
<name>A0AAD8MAV6_9APIA</name>
<evidence type="ECO:0000256" key="1">
    <source>
        <dbReference type="SAM" id="MobiDB-lite"/>
    </source>
</evidence>
<evidence type="ECO:0000313" key="3">
    <source>
        <dbReference type="Proteomes" id="UP001237642"/>
    </source>
</evidence>
<dbReference type="InterPro" id="IPR004252">
    <property type="entry name" value="Probable_transposase_24"/>
</dbReference>
<dbReference type="Pfam" id="PF03004">
    <property type="entry name" value="Transposase_24"/>
    <property type="match status" value="1"/>
</dbReference>
<evidence type="ECO:0000313" key="2">
    <source>
        <dbReference type="EMBL" id="KAK1366032.1"/>
    </source>
</evidence>
<dbReference type="EMBL" id="JAUIZM010000009">
    <property type="protein sequence ID" value="KAK1366032.1"/>
    <property type="molecule type" value="Genomic_DNA"/>
</dbReference>
<keyword evidence="3" id="KW-1185">Reference proteome</keyword>
<feature type="compositionally biased region" description="Low complexity" evidence="1">
    <location>
        <begin position="1"/>
        <end position="17"/>
    </location>
</feature>
<organism evidence="2 3">
    <name type="scientific">Heracleum sosnowskyi</name>
    <dbReference type="NCBI Taxonomy" id="360622"/>
    <lineage>
        <taxon>Eukaryota</taxon>
        <taxon>Viridiplantae</taxon>
        <taxon>Streptophyta</taxon>
        <taxon>Embryophyta</taxon>
        <taxon>Tracheophyta</taxon>
        <taxon>Spermatophyta</taxon>
        <taxon>Magnoliopsida</taxon>
        <taxon>eudicotyledons</taxon>
        <taxon>Gunneridae</taxon>
        <taxon>Pentapetalae</taxon>
        <taxon>asterids</taxon>
        <taxon>campanulids</taxon>
        <taxon>Apiales</taxon>
        <taxon>Apiaceae</taxon>
        <taxon>Apioideae</taxon>
        <taxon>apioid superclade</taxon>
        <taxon>Tordylieae</taxon>
        <taxon>Tordyliinae</taxon>
        <taxon>Heracleum</taxon>
    </lineage>
</organism>
<feature type="region of interest" description="Disordered" evidence="1">
    <location>
        <begin position="1"/>
        <end position="31"/>
    </location>
</feature>
<protein>
    <recommendedName>
        <fullName evidence="4">Transposase</fullName>
    </recommendedName>
</protein>
<accession>A0AAD8MAV6</accession>
<comment type="caution">
    <text evidence="2">The sequence shown here is derived from an EMBL/GenBank/DDBJ whole genome shotgun (WGS) entry which is preliminary data.</text>
</comment>